<evidence type="ECO:0000313" key="5">
    <source>
        <dbReference type="Proteomes" id="UP000045782"/>
    </source>
</evidence>
<accession>A0A0U0WP71</accession>
<dbReference type="GeneID" id="31682489"/>
<name>A0A0U0WP71_9MYCO</name>
<dbReference type="EMBL" id="CSUW01000010">
    <property type="protein sequence ID" value="CPT54467.1"/>
    <property type="molecule type" value="Genomic_DNA"/>
</dbReference>
<dbReference type="Proteomes" id="UP000045782">
    <property type="component" value="Unassembled WGS sequence"/>
</dbReference>
<gene>
    <name evidence="3" type="ORF">D2E76_26055</name>
    <name evidence="1" type="ORF">ERS075527_04049</name>
    <name evidence="2" type="ORF">ERS075579_02040</name>
</gene>
<organism evidence="1 4">
    <name type="scientific">Mycobacteroides abscessus</name>
    <dbReference type="NCBI Taxonomy" id="36809"/>
    <lineage>
        <taxon>Bacteria</taxon>
        <taxon>Bacillati</taxon>
        <taxon>Actinomycetota</taxon>
        <taxon>Actinomycetes</taxon>
        <taxon>Mycobacteriales</taxon>
        <taxon>Mycobacteriaceae</taxon>
        <taxon>Mycobacteroides</taxon>
    </lineage>
</organism>
<reference evidence="2 5" key="1">
    <citation type="submission" date="2015-03" db="EMBL/GenBank/DDBJ databases">
        <authorList>
            <person name="Murphy D."/>
        </authorList>
    </citation>
    <scope>NUCLEOTIDE SEQUENCE [LARGE SCALE GENOMIC DNA]</scope>
    <source>
        <strain evidence="2 5">PAP088</strain>
    </source>
</reference>
<dbReference type="EMBL" id="CSWP01000003">
    <property type="protein sequence ID" value="CPV48798.1"/>
    <property type="molecule type" value="Genomic_DNA"/>
</dbReference>
<reference evidence="3 6" key="3">
    <citation type="submission" date="2018-08" db="EMBL/GenBank/DDBJ databases">
        <title>Linezolid Resistance in Mycobacterium abscessus: MIC Distribution and Comprehensive Investigation of Resistance Mechanisms.</title>
        <authorList>
            <person name="Ye M."/>
            <person name="Xu L."/>
            <person name="Zou Y."/>
            <person name="Li B."/>
            <person name="Guo Q."/>
            <person name="Zhang Y."/>
            <person name="Zhan M."/>
            <person name="Xu B."/>
            <person name="Yu F."/>
            <person name="Zhang Z."/>
            <person name="Chu H."/>
        </authorList>
    </citation>
    <scope>NUCLEOTIDE SEQUENCE [LARGE SCALE GENOMIC DNA]</scope>
    <source>
        <strain evidence="3 6">G143</strain>
    </source>
</reference>
<protein>
    <submittedName>
        <fullName evidence="3">DUF2613 family protein</fullName>
    </submittedName>
</protein>
<evidence type="ECO:0000313" key="3">
    <source>
        <dbReference type="EMBL" id="RIT29071.1"/>
    </source>
</evidence>
<dbReference type="RefSeq" id="WP_005063958.1">
    <property type="nucleotide sequence ID" value="NZ_AP022621.1"/>
</dbReference>
<evidence type="ECO:0000313" key="2">
    <source>
        <dbReference type="EMBL" id="CPV48798.1"/>
    </source>
</evidence>
<dbReference type="Proteomes" id="UP000284557">
    <property type="component" value="Unassembled WGS sequence"/>
</dbReference>
<evidence type="ECO:0000313" key="6">
    <source>
        <dbReference type="Proteomes" id="UP000284557"/>
    </source>
</evidence>
<dbReference type="PATRIC" id="fig|36809.44.peg.4724"/>
<dbReference type="AlphaFoldDB" id="A0A0U0WP71"/>
<evidence type="ECO:0000313" key="1">
    <source>
        <dbReference type="EMBL" id="CPT54467.1"/>
    </source>
</evidence>
<evidence type="ECO:0000313" key="4">
    <source>
        <dbReference type="Proteomes" id="UP000038487"/>
    </source>
</evidence>
<dbReference type="EMBL" id="QXBN01000037">
    <property type="protein sequence ID" value="RIT29071.1"/>
    <property type="molecule type" value="Genomic_DNA"/>
</dbReference>
<dbReference type="InterPro" id="IPR022566">
    <property type="entry name" value="DUF2613"/>
</dbReference>
<sequence>MTRFVVPAAASVLIGLLLGAAAVFGLTLSVEQDKKPVVTGIDPSTAILNRPDYGNRS</sequence>
<dbReference type="Pfam" id="PF11021">
    <property type="entry name" value="DUF2613"/>
    <property type="match status" value="1"/>
</dbReference>
<dbReference type="Proteomes" id="UP000038487">
    <property type="component" value="Unassembled WGS sequence"/>
</dbReference>
<reference evidence="1 4" key="2">
    <citation type="submission" date="2015-03" db="EMBL/GenBank/DDBJ databases">
        <authorList>
            <consortium name="Pathogen Informatics"/>
            <person name="Murphy D."/>
        </authorList>
    </citation>
    <scope>NUCLEOTIDE SEQUENCE [LARGE SCALE GENOMIC DNA]</scope>
    <source>
        <strain evidence="1 4">PAP036</strain>
    </source>
</reference>
<proteinExistence type="predicted"/>